<gene>
    <name evidence="1" type="ORF">EVAR_61099_1</name>
</gene>
<proteinExistence type="predicted"/>
<sequence length="138" mass="15402">MSVDISLYLKLSYPYGKSRDRIDLTLLNLTPAQETFRATAKENNVPSSLFGGILSAHRASGSWCRHIENHSVLRSSGEQGIPSAPFDSWRSSTGHFMHNFLAHTVRLRNELPSATSAASVAKRFSRKKRIPFQKSGTR</sequence>
<dbReference type="Proteomes" id="UP000299102">
    <property type="component" value="Unassembled WGS sequence"/>
</dbReference>
<protein>
    <submittedName>
        <fullName evidence="1">Uncharacterized protein</fullName>
    </submittedName>
</protein>
<dbReference type="EMBL" id="BGZK01001317">
    <property type="protein sequence ID" value="GBP77097.1"/>
    <property type="molecule type" value="Genomic_DNA"/>
</dbReference>
<reference evidence="1 2" key="1">
    <citation type="journal article" date="2019" name="Commun. Biol.">
        <title>The bagworm genome reveals a unique fibroin gene that provides high tensile strength.</title>
        <authorList>
            <person name="Kono N."/>
            <person name="Nakamura H."/>
            <person name="Ohtoshi R."/>
            <person name="Tomita M."/>
            <person name="Numata K."/>
            <person name="Arakawa K."/>
        </authorList>
    </citation>
    <scope>NUCLEOTIDE SEQUENCE [LARGE SCALE GENOMIC DNA]</scope>
</reference>
<accession>A0A4C1YRP7</accession>
<dbReference type="AlphaFoldDB" id="A0A4C1YRP7"/>
<keyword evidence="2" id="KW-1185">Reference proteome</keyword>
<organism evidence="1 2">
    <name type="scientific">Eumeta variegata</name>
    <name type="common">Bagworm moth</name>
    <name type="synonym">Eumeta japonica</name>
    <dbReference type="NCBI Taxonomy" id="151549"/>
    <lineage>
        <taxon>Eukaryota</taxon>
        <taxon>Metazoa</taxon>
        <taxon>Ecdysozoa</taxon>
        <taxon>Arthropoda</taxon>
        <taxon>Hexapoda</taxon>
        <taxon>Insecta</taxon>
        <taxon>Pterygota</taxon>
        <taxon>Neoptera</taxon>
        <taxon>Endopterygota</taxon>
        <taxon>Lepidoptera</taxon>
        <taxon>Glossata</taxon>
        <taxon>Ditrysia</taxon>
        <taxon>Tineoidea</taxon>
        <taxon>Psychidae</taxon>
        <taxon>Oiketicinae</taxon>
        <taxon>Eumeta</taxon>
    </lineage>
</organism>
<evidence type="ECO:0000313" key="2">
    <source>
        <dbReference type="Proteomes" id="UP000299102"/>
    </source>
</evidence>
<evidence type="ECO:0000313" key="1">
    <source>
        <dbReference type="EMBL" id="GBP77097.1"/>
    </source>
</evidence>
<comment type="caution">
    <text evidence="1">The sequence shown here is derived from an EMBL/GenBank/DDBJ whole genome shotgun (WGS) entry which is preliminary data.</text>
</comment>
<name>A0A4C1YRP7_EUMVA</name>